<evidence type="ECO:0000313" key="1">
    <source>
        <dbReference type="EMBL" id="TPR12734.1"/>
    </source>
</evidence>
<keyword evidence="2" id="KW-1185">Reference proteome</keyword>
<proteinExistence type="predicted"/>
<dbReference type="RefSeq" id="WP_105988551.1">
    <property type="nucleotide sequence ID" value="NZ_POST01000011.1"/>
</dbReference>
<protein>
    <submittedName>
        <fullName evidence="1">Uncharacterized protein</fullName>
    </submittedName>
</protein>
<accession>A0ABY2YS31</accession>
<gene>
    <name evidence="1" type="ORF">DY048_06910</name>
</gene>
<dbReference type="Proteomes" id="UP000767392">
    <property type="component" value="Unassembled WGS sequence"/>
</dbReference>
<sequence length="75" mass="8450">MAICLKPISNRAIEHYLKEDGNANIAWNAFINGYANIPFADVMNMTAPELSIYVYAMNKRNKNQYDLYSNMLGGG</sequence>
<dbReference type="EMBL" id="QUAM01000006">
    <property type="protein sequence ID" value="TPR12734.1"/>
    <property type="molecule type" value="Genomic_DNA"/>
</dbReference>
<reference evidence="1 2" key="1">
    <citation type="submission" date="2018-08" db="EMBL/GenBank/DDBJ databases">
        <title>Comparative genomics of wild bee and flower associated Lactobacillus reveals potential adaptation to the bee host.</title>
        <authorList>
            <person name="Vuong H.Q."/>
            <person name="Mcfrederick Q.S."/>
        </authorList>
    </citation>
    <scope>NUCLEOTIDE SEQUENCE [LARGE SCALE GENOMIC DNA]</scope>
    <source>
        <strain evidence="1 2">HV_04</strain>
    </source>
</reference>
<name>A0ABY2YS31_9LACO</name>
<comment type="caution">
    <text evidence="1">The sequence shown here is derived from an EMBL/GenBank/DDBJ whole genome shotgun (WGS) entry which is preliminary data.</text>
</comment>
<organism evidence="1 2">
    <name type="scientific">Apilactobacillus timberlakei</name>
    <dbReference type="NCBI Taxonomy" id="2008380"/>
    <lineage>
        <taxon>Bacteria</taxon>
        <taxon>Bacillati</taxon>
        <taxon>Bacillota</taxon>
        <taxon>Bacilli</taxon>
        <taxon>Lactobacillales</taxon>
        <taxon>Lactobacillaceae</taxon>
        <taxon>Apilactobacillus</taxon>
    </lineage>
</organism>
<evidence type="ECO:0000313" key="2">
    <source>
        <dbReference type="Proteomes" id="UP000767392"/>
    </source>
</evidence>